<reference evidence="2 4" key="2">
    <citation type="submission" date="2016-11" db="EMBL/GenBank/DDBJ databases">
        <title>Genome sequencing of Amycolatopsis regifaucium.</title>
        <authorList>
            <person name="Mayilraj S."/>
            <person name="Kaur N."/>
        </authorList>
    </citation>
    <scope>NUCLEOTIDE SEQUENCE [LARGE SCALE GENOMIC DNA]</scope>
    <source>
        <strain evidence="2 4">GY080</strain>
    </source>
</reference>
<proteinExistence type="predicted"/>
<keyword evidence="4" id="KW-1185">Reference proteome</keyword>
<dbReference type="Proteomes" id="UP000186883">
    <property type="component" value="Unassembled WGS sequence"/>
</dbReference>
<evidence type="ECO:0000313" key="2">
    <source>
        <dbReference type="EMBL" id="OKA05206.1"/>
    </source>
</evidence>
<dbReference type="EMBL" id="LQCI01000009">
    <property type="protein sequence ID" value="KZB86314.1"/>
    <property type="molecule type" value="Genomic_DNA"/>
</dbReference>
<organism evidence="1 3">
    <name type="scientific">Amycolatopsis regifaucium</name>
    <dbReference type="NCBI Taxonomy" id="546365"/>
    <lineage>
        <taxon>Bacteria</taxon>
        <taxon>Bacillati</taxon>
        <taxon>Actinomycetota</taxon>
        <taxon>Actinomycetes</taxon>
        <taxon>Pseudonocardiales</taxon>
        <taxon>Pseudonocardiaceae</taxon>
        <taxon>Amycolatopsis</taxon>
    </lineage>
</organism>
<evidence type="ECO:0000313" key="1">
    <source>
        <dbReference type="EMBL" id="KZB86314.1"/>
    </source>
</evidence>
<gene>
    <name evidence="2" type="ORF">ATP06_0228915</name>
    <name evidence="1" type="ORF">AVL48_28815</name>
</gene>
<dbReference type="SUPFAM" id="SSF55469">
    <property type="entry name" value="FMN-dependent nitroreductase-like"/>
    <property type="match status" value="1"/>
</dbReference>
<evidence type="ECO:0000313" key="3">
    <source>
        <dbReference type="Proteomes" id="UP000076321"/>
    </source>
</evidence>
<sequence length="283" mass="30825">MELHADPRRILPVTDPDGRELILSCGAALFTLRTAIHALGFHPATTLMPSRADPDLLAVVRPFAERTPEPKITRLARAIPRRRTNRRPFLPTAIPRSTLAVLRHATELEHAWLPSLSAEQCGRLRDLTARARVAQLADPAFVAELRRWTELSAGTRDGVPSYATDGCPADESWLLEECGPPGAAGLPDPPLVVAIGSLTDERLDRLQAGQALQRVLLTATGAGLTASFISPPVMVRSARAELRRLLGCGVWPQVLLRLGYGTPLPWTPRRPLEDVLLETLVSA</sequence>
<dbReference type="NCBIfam" id="NF047509">
    <property type="entry name" value="Rv3131_FMN_oxido"/>
    <property type="match status" value="1"/>
</dbReference>
<evidence type="ECO:0000313" key="4">
    <source>
        <dbReference type="Proteomes" id="UP000186883"/>
    </source>
</evidence>
<dbReference type="GO" id="GO:0016491">
    <property type="term" value="F:oxidoreductase activity"/>
    <property type="evidence" value="ECO:0007669"/>
    <property type="project" value="InterPro"/>
</dbReference>
<name>A0A154MPU0_9PSEU</name>
<dbReference type="InterPro" id="IPR000415">
    <property type="entry name" value="Nitroreductase-like"/>
</dbReference>
<dbReference type="AlphaFoldDB" id="A0A154MPU0"/>
<dbReference type="Proteomes" id="UP000076321">
    <property type="component" value="Unassembled WGS sequence"/>
</dbReference>
<dbReference type="Gene3D" id="3.40.109.10">
    <property type="entry name" value="NADH Oxidase"/>
    <property type="match status" value="1"/>
</dbReference>
<protein>
    <submittedName>
        <fullName evidence="1">Uncharacterized protein</fullName>
    </submittedName>
</protein>
<comment type="caution">
    <text evidence="1">The sequence shown here is derived from an EMBL/GenBank/DDBJ whole genome shotgun (WGS) entry which is preliminary data.</text>
</comment>
<dbReference type="EMBL" id="LOBU02000019">
    <property type="protein sequence ID" value="OKA05206.1"/>
    <property type="molecule type" value="Genomic_DNA"/>
</dbReference>
<reference evidence="1 3" key="1">
    <citation type="submission" date="2015-12" db="EMBL/GenBank/DDBJ databases">
        <title>Amycolatopsis regifaucium genome sequencing and assembly.</title>
        <authorList>
            <person name="Mayilraj S."/>
        </authorList>
    </citation>
    <scope>NUCLEOTIDE SEQUENCE [LARGE SCALE GENOMIC DNA]</scope>
    <source>
        <strain evidence="1 3">GY080</strain>
    </source>
</reference>
<accession>A0A154MPU0</accession>